<dbReference type="OrthoDB" id="189997at2759"/>
<accession>A0A072PCB6</accession>
<gene>
    <name evidence="1" type="ORF">A1O9_05648</name>
</gene>
<sequence length="348" mass="38803">MKVVSEEYPLLTRELQSVIGMHENPLRWSSANKDHPGAIALSIVFAISSTLITRDLDPTLSGISIRCINDVQKIPQNLRPQETQVATIRWTCTALCALALCEAINPSSGQLWDLLGRACSTIEDLREEYQLQNMELDDAFIRLEGSLLKLESCTMTYFRLQSPYCALRLNSTVGISTSSGMLSDDLNVLTHQQNIIEHITHFPLQSEDFFESLIPLHLQVRLTTSDISIYSATLYLALHPIFTTSDIVACSASAIIDHFARLNEDKKIISISMAASQVLEAGLVWATYLMCRHQTAQAGSFYAMEPRLALGPILKVSALISSFVARWESGAVYAEAWETFVQLLWNMV</sequence>
<evidence type="ECO:0000313" key="1">
    <source>
        <dbReference type="EMBL" id="KEF57729.1"/>
    </source>
</evidence>
<name>A0A072PCB6_9EURO</name>
<comment type="caution">
    <text evidence="1">The sequence shown here is derived from an EMBL/GenBank/DDBJ whole genome shotgun (WGS) entry which is preliminary data.</text>
</comment>
<dbReference type="Proteomes" id="UP000027920">
    <property type="component" value="Unassembled WGS sequence"/>
</dbReference>
<dbReference type="EMBL" id="AMGV01000004">
    <property type="protein sequence ID" value="KEF57729.1"/>
    <property type="molecule type" value="Genomic_DNA"/>
</dbReference>
<organism evidence="1 2">
    <name type="scientific">Exophiala aquamarina CBS 119918</name>
    <dbReference type="NCBI Taxonomy" id="1182545"/>
    <lineage>
        <taxon>Eukaryota</taxon>
        <taxon>Fungi</taxon>
        <taxon>Dikarya</taxon>
        <taxon>Ascomycota</taxon>
        <taxon>Pezizomycotina</taxon>
        <taxon>Eurotiomycetes</taxon>
        <taxon>Chaetothyriomycetidae</taxon>
        <taxon>Chaetothyriales</taxon>
        <taxon>Herpotrichiellaceae</taxon>
        <taxon>Exophiala</taxon>
    </lineage>
</organism>
<dbReference type="HOGENOM" id="CLU_836959_0_0_1"/>
<protein>
    <recommendedName>
        <fullName evidence="3">Transcription factor domain-containing protein</fullName>
    </recommendedName>
</protein>
<keyword evidence="2" id="KW-1185">Reference proteome</keyword>
<dbReference type="GeneID" id="25280572"/>
<evidence type="ECO:0000313" key="2">
    <source>
        <dbReference type="Proteomes" id="UP000027920"/>
    </source>
</evidence>
<dbReference type="AlphaFoldDB" id="A0A072PCB6"/>
<reference evidence="1 2" key="1">
    <citation type="submission" date="2013-03" db="EMBL/GenBank/DDBJ databases">
        <title>The Genome Sequence of Exophiala aquamarina CBS 119918.</title>
        <authorList>
            <consortium name="The Broad Institute Genomics Platform"/>
            <person name="Cuomo C."/>
            <person name="de Hoog S."/>
            <person name="Gorbushina A."/>
            <person name="Walker B."/>
            <person name="Young S.K."/>
            <person name="Zeng Q."/>
            <person name="Gargeya S."/>
            <person name="Fitzgerald M."/>
            <person name="Haas B."/>
            <person name="Abouelleil A."/>
            <person name="Allen A.W."/>
            <person name="Alvarado L."/>
            <person name="Arachchi H.M."/>
            <person name="Berlin A.M."/>
            <person name="Chapman S.B."/>
            <person name="Gainer-Dewar J."/>
            <person name="Goldberg J."/>
            <person name="Griggs A."/>
            <person name="Gujja S."/>
            <person name="Hansen M."/>
            <person name="Howarth C."/>
            <person name="Imamovic A."/>
            <person name="Ireland A."/>
            <person name="Larimer J."/>
            <person name="McCowan C."/>
            <person name="Murphy C."/>
            <person name="Pearson M."/>
            <person name="Poon T.W."/>
            <person name="Priest M."/>
            <person name="Roberts A."/>
            <person name="Saif S."/>
            <person name="Shea T."/>
            <person name="Sisk P."/>
            <person name="Sykes S."/>
            <person name="Wortman J."/>
            <person name="Nusbaum C."/>
            <person name="Birren B."/>
        </authorList>
    </citation>
    <scope>NUCLEOTIDE SEQUENCE [LARGE SCALE GENOMIC DNA]</scope>
    <source>
        <strain evidence="1 2">CBS 119918</strain>
    </source>
</reference>
<dbReference type="VEuPathDB" id="FungiDB:A1O9_05648"/>
<proteinExistence type="predicted"/>
<dbReference type="RefSeq" id="XP_013260319.1">
    <property type="nucleotide sequence ID" value="XM_013404865.1"/>
</dbReference>
<evidence type="ECO:0008006" key="3">
    <source>
        <dbReference type="Google" id="ProtNLM"/>
    </source>
</evidence>